<feature type="region of interest" description="Disordered" evidence="1">
    <location>
        <begin position="1"/>
        <end position="74"/>
    </location>
</feature>
<protein>
    <submittedName>
        <fullName evidence="2">Uncharacterized protein</fullName>
    </submittedName>
</protein>
<dbReference type="Proteomes" id="UP000323386">
    <property type="component" value="Unassembled WGS sequence"/>
</dbReference>
<name>A0A5C3EXX0_9BASI</name>
<feature type="region of interest" description="Disordered" evidence="1">
    <location>
        <begin position="107"/>
        <end position="137"/>
    </location>
</feature>
<accession>A0A5C3EXX0</accession>
<dbReference type="AlphaFoldDB" id="A0A5C3EXX0"/>
<organism evidence="2 3">
    <name type="scientific">Pseudozyma flocculosa</name>
    <dbReference type="NCBI Taxonomy" id="84751"/>
    <lineage>
        <taxon>Eukaryota</taxon>
        <taxon>Fungi</taxon>
        <taxon>Dikarya</taxon>
        <taxon>Basidiomycota</taxon>
        <taxon>Ustilaginomycotina</taxon>
        <taxon>Ustilaginomycetes</taxon>
        <taxon>Ustilaginales</taxon>
        <taxon>Ustilaginaceae</taxon>
        <taxon>Pseudozyma</taxon>
    </lineage>
</organism>
<proteinExistence type="predicted"/>
<dbReference type="EMBL" id="OOIP01000006">
    <property type="protein sequence ID" value="SPO37113.1"/>
    <property type="molecule type" value="Genomic_DNA"/>
</dbReference>
<evidence type="ECO:0000256" key="1">
    <source>
        <dbReference type="SAM" id="MobiDB-lite"/>
    </source>
</evidence>
<reference evidence="2 3" key="1">
    <citation type="submission" date="2018-03" db="EMBL/GenBank/DDBJ databases">
        <authorList>
            <person name="Guldener U."/>
        </authorList>
    </citation>
    <scope>NUCLEOTIDE SEQUENCE [LARGE SCALE GENOMIC DNA]</scope>
    <source>
        <strain evidence="2 3">DAOM196992</strain>
    </source>
</reference>
<evidence type="ECO:0000313" key="3">
    <source>
        <dbReference type="Proteomes" id="UP000323386"/>
    </source>
</evidence>
<gene>
    <name evidence="2" type="ORF">PSFLO_02585</name>
</gene>
<keyword evidence="3" id="KW-1185">Reference proteome</keyword>
<feature type="compositionally biased region" description="Polar residues" evidence="1">
    <location>
        <begin position="1"/>
        <end position="13"/>
    </location>
</feature>
<evidence type="ECO:0000313" key="2">
    <source>
        <dbReference type="EMBL" id="SPO37113.1"/>
    </source>
</evidence>
<sequence length="137" mass="15405">MAAQATNQPTFRTSSDPPDQPRHRPQHPPPTSPPSDALGSDPFCWLETFHPWQSGDSKQEHALPAWNAQPVDEKQAADRLAWTRLARGTRLREAAAGRPKEELGCRLPELGQPASWQRRRRLQYNDGGDMGDAERSF</sequence>